<feature type="compositionally biased region" description="Polar residues" evidence="1">
    <location>
        <begin position="117"/>
        <end position="135"/>
    </location>
</feature>
<feature type="region of interest" description="Disordered" evidence="1">
    <location>
        <begin position="422"/>
        <end position="449"/>
    </location>
</feature>
<reference evidence="3 4" key="1">
    <citation type="submission" date="2023-12" db="EMBL/GenBank/DDBJ databases">
        <title>A high-quality genome assembly for Dillenia turbinata (Dilleniales).</title>
        <authorList>
            <person name="Chanderbali A."/>
        </authorList>
    </citation>
    <scope>NUCLEOTIDE SEQUENCE [LARGE SCALE GENOMIC DNA]</scope>
    <source>
        <strain evidence="3">LSX21</strain>
        <tissue evidence="3">Leaf</tissue>
    </source>
</reference>
<organism evidence="3 4">
    <name type="scientific">Dillenia turbinata</name>
    <dbReference type="NCBI Taxonomy" id="194707"/>
    <lineage>
        <taxon>Eukaryota</taxon>
        <taxon>Viridiplantae</taxon>
        <taxon>Streptophyta</taxon>
        <taxon>Embryophyta</taxon>
        <taxon>Tracheophyta</taxon>
        <taxon>Spermatophyta</taxon>
        <taxon>Magnoliopsida</taxon>
        <taxon>eudicotyledons</taxon>
        <taxon>Gunneridae</taxon>
        <taxon>Pentapetalae</taxon>
        <taxon>Dilleniales</taxon>
        <taxon>Dilleniaceae</taxon>
        <taxon>Dillenia</taxon>
    </lineage>
</organism>
<feature type="region of interest" description="Disordered" evidence="1">
    <location>
        <begin position="152"/>
        <end position="302"/>
    </location>
</feature>
<feature type="compositionally biased region" description="Basic and acidic residues" evidence="1">
    <location>
        <begin position="187"/>
        <end position="197"/>
    </location>
</feature>
<dbReference type="InterPro" id="IPR015216">
    <property type="entry name" value="SANTA"/>
</dbReference>
<proteinExistence type="predicted"/>
<gene>
    <name evidence="3" type="ORF">RJ641_024782</name>
</gene>
<evidence type="ECO:0000313" key="3">
    <source>
        <dbReference type="EMBL" id="KAK6943680.1"/>
    </source>
</evidence>
<evidence type="ECO:0000256" key="1">
    <source>
        <dbReference type="SAM" id="MobiDB-lite"/>
    </source>
</evidence>
<keyword evidence="4" id="KW-1185">Reference proteome</keyword>
<protein>
    <submittedName>
        <fullName evidence="3">SANT associated</fullName>
    </submittedName>
</protein>
<dbReference type="Proteomes" id="UP001370490">
    <property type="component" value="Unassembled WGS sequence"/>
</dbReference>
<dbReference type="EMBL" id="JBAMMX010000003">
    <property type="protein sequence ID" value="KAK6943680.1"/>
    <property type="molecule type" value="Genomic_DNA"/>
</dbReference>
<accession>A0AAN8ZS89</accession>
<sequence length="569" mass="63237">MASPPPPLLSKSHFQKTVCLNDWWLMKSKNDVNGKRLAIGGNFTSKQHAARAFCSAPIMKRYDIFTVETADGICIKFNGLINKDRTIENGFSVEVFRHFLFGFPAHWEKYAEECSNGEPSSKNNLDPTTSISEDSGNELLTKNRADAHDAKFAEDSDEVTMIDPPQDASGLSSSVDYSGIDSSECNNKGKETNDGDFKSNQMADNCEKEGPVRSPGPYVSVMGQPNQASSAEKFADVTMCKRQEILKDKGGGDDKDKNTSEIQTRSTLVLPKQPEFVVSPQSEKSSSVHHPDQYEGVEKEALEPSPLFARPKVVIALTKSDGIIHPEIENNDRTPEIYNEAVNLTPRRSVSRTKSGVDKFSHSSTSEAFKEFGVLGCSSDARKLSKREYRPSSNFLKSDRGHKNVSDLSDVGLTDAIHERMGELPDNRSGRDHSKQGSELIPNNPDLKLEDTYKNETQAARQNKNANERGPNYQSSVDNFNISVEEKASNSGQRRSSAANVKRKLKFVKQTSPQTPYGNKKASTMSAESLNFKRSRSGRLLLPTLEFWRNQIPVYNMGVDLTLKESREN</sequence>
<feature type="compositionally biased region" description="Basic and acidic residues" evidence="1">
    <location>
        <begin position="289"/>
        <end position="302"/>
    </location>
</feature>
<feature type="domain" description="SANTA" evidence="2">
    <location>
        <begin position="18"/>
        <end position="110"/>
    </location>
</feature>
<feature type="compositionally biased region" description="Basic and acidic residues" evidence="1">
    <location>
        <begin position="422"/>
        <end position="436"/>
    </location>
</feature>
<dbReference type="PANTHER" id="PTHR35311">
    <property type="entry name" value="KINETOCHORE-ASSOCIATED PROTEIN KNL-2 HOMOLOG"/>
    <property type="match status" value="1"/>
</dbReference>
<feature type="region of interest" description="Disordered" evidence="1">
    <location>
        <begin position="114"/>
        <end position="135"/>
    </location>
</feature>
<name>A0AAN8ZS89_9MAGN</name>
<evidence type="ECO:0000313" key="4">
    <source>
        <dbReference type="Proteomes" id="UP001370490"/>
    </source>
</evidence>
<feature type="region of interest" description="Disordered" evidence="1">
    <location>
        <begin position="457"/>
        <end position="476"/>
    </location>
</feature>
<comment type="caution">
    <text evidence="3">The sequence shown here is derived from an EMBL/GenBank/DDBJ whole genome shotgun (WGS) entry which is preliminary data.</text>
</comment>
<feature type="compositionally biased region" description="Basic and acidic residues" evidence="1">
    <location>
        <begin position="233"/>
        <end position="259"/>
    </location>
</feature>
<evidence type="ECO:0000259" key="2">
    <source>
        <dbReference type="Pfam" id="PF09133"/>
    </source>
</evidence>
<dbReference type="Pfam" id="PF09133">
    <property type="entry name" value="SANTA"/>
    <property type="match status" value="1"/>
</dbReference>
<feature type="compositionally biased region" description="Low complexity" evidence="1">
    <location>
        <begin position="172"/>
        <end position="183"/>
    </location>
</feature>
<dbReference type="InterPro" id="IPR053090">
    <property type="entry name" value="Centromere_KNL-2_homolog"/>
</dbReference>
<dbReference type="AlphaFoldDB" id="A0AAN8ZS89"/>
<dbReference type="PANTHER" id="PTHR35311:SF9">
    <property type="entry name" value="KINETOCHORE-ASSOCIATED PROTEIN KNL-2 HOMOLOG"/>
    <property type="match status" value="1"/>
</dbReference>